<feature type="domain" description="Glucose/Sorbosone dehydrogenase" evidence="1">
    <location>
        <begin position="34"/>
        <end position="366"/>
    </location>
</feature>
<dbReference type="RefSeq" id="WP_034896658.1">
    <property type="nucleotide sequence ID" value="NZ_JRUQ01000055.1"/>
</dbReference>
<dbReference type="InterPro" id="IPR011042">
    <property type="entry name" value="6-blade_b-propeller_TolB-like"/>
</dbReference>
<dbReference type="Gene3D" id="2.120.10.30">
    <property type="entry name" value="TolB, C-terminal domain"/>
    <property type="match status" value="1"/>
</dbReference>
<dbReference type="PANTHER" id="PTHR19328:SF75">
    <property type="entry name" value="ALDOSE SUGAR DEHYDROGENASE YLII"/>
    <property type="match status" value="1"/>
</dbReference>
<gene>
    <name evidence="2" type="ORF">NG99_19685</name>
</gene>
<keyword evidence="3" id="KW-1185">Reference proteome</keyword>
<dbReference type="eggNOG" id="COG2133">
    <property type="taxonomic scope" value="Bacteria"/>
</dbReference>
<dbReference type="STRING" id="371042.NG99_19685"/>
<dbReference type="InterPro" id="IPR012938">
    <property type="entry name" value="Glc/Sorbosone_DH"/>
</dbReference>
<reference evidence="2 3" key="1">
    <citation type="submission" date="2014-10" db="EMBL/GenBank/DDBJ databases">
        <title>Genome sequence of Erwinia typographi M043b.</title>
        <authorList>
            <person name="Chan K.-G."/>
            <person name="Tan W.-S."/>
        </authorList>
    </citation>
    <scope>NUCLEOTIDE SEQUENCE [LARGE SCALE GENOMIC DNA]</scope>
    <source>
        <strain evidence="2 3">M043b</strain>
    </source>
</reference>
<name>A0A0A3ZVA0_9GAMM</name>
<sequence length="371" mass="41038">MSRLFSVTLLTSVIVLAPPVFAERISVEQLQQGLDHPWAVAFLPDHQGLLLTERSGQLRHWQQGKGLSQPISGVPQVWAQRQGGLLDVVLAPDFSQNRHVYLTWTEADHAGRAGAMVGYGTLSKDLTQLTDFRTILSQQPKLSSGANLGSRLAFDRAGYLYVSFGDNFQAGSAQDLGALTGKIIRLNADGTVPQDNPFLGRKGARAEIWSYGMRNPQGLAWNPWRQEIWESEHGPRGGDEVNIPRKGQNYGWPLATWGIDYSGEKVPGSKGGKVAGTVQPVFWWKVSPALSGMAFYNSDRFPQWKNSLFIGALKGESLIRLTVDGERVEEKERLLKDRGERIRDVRVGPDGYLYVLTDASDGRLLKVGVEK</sequence>
<dbReference type="InterPro" id="IPR011041">
    <property type="entry name" value="Quinoprot_gluc/sorb_DH_b-prop"/>
</dbReference>
<evidence type="ECO:0000313" key="2">
    <source>
        <dbReference type="EMBL" id="KGT89548.1"/>
    </source>
</evidence>
<dbReference type="Proteomes" id="UP000030351">
    <property type="component" value="Unassembled WGS sequence"/>
</dbReference>
<comment type="caution">
    <text evidence="2">The sequence shown here is derived from an EMBL/GenBank/DDBJ whole genome shotgun (WGS) entry which is preliminary data.</text>
</comment>
<proteinExistence type="predicted"/>
<dbReference type="PANTHER" id="PTHR19328">
    <property type="entry name" value="HEDGEHOG-INTERACTING PROTEIN"/>
    <property type="match status" value="1"/>
</dbReference>
<evidence type="ECO:0000313" key="3">
    <source>
        <dbReference type="Proteomes" id="UP000030351"/>
    </source>
</evidence>
<organism evidence="2 3">
    <name type="scientific">Erwinia typographi</name>
    <dbReference type="NCBI Taxonomy" id="371042"/>
    <lineage>
        <taxon>Bacteria</taxon>
        <taxon>Pseudomonadati</taxon>
        <taxon>Pseudomonadota</taxon>
        <taxon>Gammaproteobacteria</taxon>
        <taxon>Enterobacterales</taxon>
        <taxon>Erwiniaceae</taxon>
        <taxon>Erwinia</taxon>
    </lineage>
</organism>
<dbReference type="OrthoDB" id="9770043at2"/>
<accession>A0A0A3ZVA0</accession>
<dbReference type="SUPFAM" id="SSF50952">
    <property type="entry name" value="Soluble quinoprotein glucose dehydrogenase"/>
    <property type="match status" value="1"/>
</dbReference>
<dbReference type="EMBL" id="JRUQ01000055">
    <property type="protein sequence ID" value="KGT89548.1"/>
    <property type="molecule type" value="Genomic_DNA"/>
</dbReference>
<evidence type="ECO:0000259" key="1">
    <source>
        <dbReference type="Pfam" id="PF07995"/>
    </source>
</evidence>
<dbReference type="Pfam" id="PF07995">
    <property type="entry name" value="GSDH"/>
    <property type="match status" value="1"/>
</dbReference>
<protein>
    <submittedName>
        <fullName evidence="2">Oxidoreductase</fullName>
    </submittedName>
</protein>
<dbReference type="AlphaFoldDB" id="A0A0A3ZVA0"/>